<feature type="domain" description="Coatomer subunit gamma C-terminal" evidence="19">
    <location>
        <begin position="758"/>
        <end position="875"/>
    </location>
</feature>
<dbReference type="GO" id="GO:0006508">
    <property type="term" value="P:proteolysis"/>
    <property type="evidence" value="ECO:0007669"/>
    <property type="project" value="UniProtKB-KW"/>
</dbReference>
<dbReference type="EMBL" id="JAUDFV010000158">
    <property type="protein sequence ID" value="KAL2713439.1"/>
    <property type="molecule type" value="Genomic_DNA"/>
</dbReference>
<dbReference type="SUPFAM" id="SSF55711">
    <property type="entry name" value="Subdomain of clathrin and coatomer appendage domain"/>
    <property type="match status" value="1"/>
</dbReference>
<dbReference type="PANTHER" id="PTHR10261">
    <property type="entry name" value="COATOMER SUBUNIT GAMMA"/>
    <property type="match status" value="1"/>
</dbReference>
<evidence type="ECO:0000256" key="15">
    <source>
        <dbReference type="SAM" id="MobiDB-lite"/>
    </source>
</evidence>
<dbReference type="InterPro" id="IPR009028">
    <property type="entry name" value="Coatomer/calthrin_app_sub_C"/>
</dbReference>
<evidence type="ECO:0000256" key="4">
    <source>
        <dbReference type="ARBA" id="ARBA00022448"/>
    </source>
</evidence>
<keyword evidence="5 13" id="KW-0963">Cytoplasm</keyword>
<evidence type="ECO:0000256" key="9">
    <source>
        <dbReference type="ARBA" id="ARBA00022927"/>
    </source>
</evidence>
<sequence>MNAFKRDKKEEEEGGGNPFQNLEKTTVLQEARTFNDTPVNPRKCAHILTKILYLLNQGEQLGTTEATEAFFAMTKLFQSRDVVLRRLVYLGIKELSSLAEDVIIVTSSLTKDMTGKEDLYRAAAIRALCTITDGGMLAAIERYMKQAIVDRSPAVSSAALVSSLHLTSVSSDVARRWAYEAQEALNSTNVMVQYHALGVLYQARKTDKLAVIKLVAKLMRTSPKSPYAGCMLIRMACKLLDDVEDGEDLLGFIEACLRHKSEIIVYEAAHALVNLGRSGLKEIGPAISVLQLFCGSPKPALRFAAVRTLNKVAMTHPAAVTACNLDLENLITDSNRSIATLAITTLLKTGAESSVDRLMKQIATFVSEISDEFKVVVVQAIRALCQKFPRKHTVLMNFLSAMLRDEGGLEYKAAIADTIIAVMEGNAEAKEAGLAHLCEFIEDCEHTSLAVRILHLLGQEGPTSKQPSRYIRFIYNRVILESSSVRAAAVTALARFAAACPPLLPNVLVLLSRCQLDSDDEVRDRAAYYCTILQERNDPTVLPLIQPPLFSIPSLERALRNYMKTSMEEPFDVSQVPPAQTIEEPAQVEIHTTIKPQQPRLTREESFIEKLSQIPQIANIIRGSSLLKSSAVFELTESETEYNVKCIKHTFAEHLILQFDCINTLSDQFLEDVRVAIEATEGYTVLFEVPCPRLSYNEPGTTYTVLTYPEDVHASVATMPTTLRFMARDCDPTTGVPDTDQGYCDEYMLEDLEITIADQIRGIGSRGVDFGALWDASTAKGYAKLEETFVLGATVTSLEGAIQSLTGFLGLDAIERSDRVQPGSASHNLFLSGVFRGGKEVLARARLALSGNQVTMQLSVQCPDSDVAELILSSVGMWLREFALRYRRIQYLRCTLLSFLFKMAAVLEEVGKSAEKLIDEEKDEIVDQEDETGAAEASKKKKKKKKKKKAGAGEASADVPEGDDKTKEDDQIKNDDTAVEGSTEINDNEAETGTENEDAKKKKKKRKSRNKSGGIKQTERPSIPVSELFPDGNFPIGEIMDYPPAAGIDERSAKNRFTSEEARALDRMHSDIYNEARQAAEAHRQTRKHIMKWVKSGMTMIEICNELEDTARKLIGEDGLKAGLAFPTGCSRNHCAAHYTPNGGDPTVLEYDDVTKIDFGTHINGRIIDCAFTLAFNPKYDKLIEAVRDATNTGIKAAGIDVQLCDVGAAIQEVMESYEVEIDGKTYQVKSIRNLNGHSIAPYRIHAGKTVPIVKGGEATRMEENEFYAIETFGSTGRGVVHDDLDCSHYMKSFDTGYVPLRLQSSKFLLNVINKHFGTLAFCKRWLDRIGCTKYQMALKDLCDKGAVEAYPPLVDIKGCYTAQFEHTLVLRPTCKEVISRGDDY</sequence>
<dbReference type="InterPro" id="IPR002553">
    <property type="entry name" value="Clathrin/coatomer_adapt-like_N"/>
</dbReference>
<feature type="region of interest" description="Disordered" evidence="15">
    <location>
        <begin position="1"/>
        <end position="22"/>
    </location>
</feature>
<keyword evidence="13 14" id="KW-0031">Aminopeptidase</keyword>
<evidence type="ECO:0000259" key="18">
    <source>
        <dbReference type="Pfam" id="PF08752"/>
    </source>
</evidence>
<dbReference type="InterPro" id="IPR037067">
    <property type="entry name" value="Coatomer_gsu_app_sf"/>
</dbReference>
<keyword evidence="6 13" id="KW-0479">Metal-binding</keyword>
<evidence type="ECO:0000313" key="20">
    <source>
        <dbReference type="EMBL" id="KAL2713439.1"/>
    </source>
</evidence>
<dbReference type="PANTHER" id="PTHR10261:SF0">
    <property type="entry name" value="COATOMER SUBUNIT GAMMA-2"/>
    <property type="match status" value="1"/>
</dbReference>
<comment type="caution">
    <text evidence="20">The sequence shown here is derived from an EMBL/GenBank/DDBJ whole genome shotgun (WGS) entry which is preliminary data.</text>
</comment>
<feature type="binding site" evidence="13">
    <location>
        <position position="1366"/>
    </location>
    <ligand>
        <name>a divalent metal cation</name>
        <dbReference type="ChEBI" id="CHEBI:60240"/>
        <label>2</label>
        <note>catalytic</note>
    </ligand>
</feature>
<dbReference type="GO" id="GO:0070006">
    <property type="term" value="F:metalloaminopeptidase activity"/>
    <property type="evidence" value="ECO:0007669"/>
    <property type="project" value="UniProtKB-UniRule"/>
</dbReference>
<keyword evidence="12" id="KW-0968">Cytoplasmic vesicle</keyword>
<dbReference type="InterPro" id="IPR032154">
    <property type="entry name" value="Coatomer_g_Cpla"/>
</dbReference>
<keyword evidence="13 14" id="KW-0645">Protease</keyword>
<dbReference type="CDD" id="cd01088">
    <property type="entry name" value="MetAP2"/>
    <property type="match status" value="1"/>
</dbReference>
<dbReference type="InterPro" id="IPR017106">
    <property type="entry name" value="Coatomer_gsu"/>
</dbReference>
<comment type="similarity">
    <text evidence="13">Belongs to the peptidase M24A family. Methionine aminopeptidase eukaryotic type 2 subfamily.</text>
</comment>
<evidence type="ECO:0000259" key="19">
    <source>
        <dbReference type="Pfam" id="PF16381"/>
    </source>
</evidence>
<dbReference type="SUPFAM" id="SSF46785">
    <property type="entry name" value="Winged helix' DNA-binding domain"/>
    <property type="match status" value="1"/>
</dbReference>
<dbReference type="GO" id="GO:0016192">
    <property type="term" value="P:vesicle-mediated transport"/>
    <property type="evidence" value="ECO:0007669"/>
    <property type="project" value="UniProtKB-KW"/>
</dbReference>
<evidence type="ECO:0000256" key="8">
    <source>
        <dbReference type="ARBA" id="ARBA00022892"/>
    </source>
</evidence>
<evidence type="ECO:0000256" key="3">
    <source>
        <dbReference type="ARBA" id="ARBA00010720"/>
    </source>
</evidence>
<evidence type="ECO:0000313" key="21">
    <source>
        <dbReference type="Proteomes" id="UP001607302"/>
    </source>
</evidence>
<dbReference type="Pfam" id="PF16381">
    <property type="entry name" value="Coatomer_g_Cpla"/>
    <property type="match status" value="1"/>
</dbReference>
<dbReference type="InterPro" id="IPR036005">
    <property type="entry name" value="Creatinase/aminopeptidase-like"/>
</dbReference>
<keyword evidence="11" id="KW-0472">Membrane</keyword>
<dbReference type="SUPFAM" id="SSF48371">
    <property type="entry name" value="ARM repeat"/>
    <property type="match status" value="1"/>
</dbReference>
<feature type="domain" description="Clathrin/coatomer adaptor adaptin-like N-terminal" evidence="17">
    <location>
        <begin position="23"/>
        <end position="535"/>
    </location>
</feature>
<feature type="compositionally biased region" description="Basic residues" evidence="15">
    <location>
        <begin position="1001"/>
        <end position="1010"/>
    </location>
</feature>
<evidence type="ECO:0000256" key="1">
    <source>
        <dbReference type="ARBA" id="ARBA00004255"/>
    </source>
</evidence>
<keyword evidence="7" id="KW-0677">Repeat</keyword>
<feature type="binding site" evidence="13">
    <location>
        <position position="1366"/>
    </location>
    <ligand>
        <name>a divalent metal cation</name>
        <dbReference type="ChEBI" id="CHEBI:60240"/>
        <label>1</label>
    </ligand>
</feature>
<evidence type="ECO:0000256" key="10">
    <source>
        <dbReference type="ARBA" id="ARBA00023034"/>
    </source>
</evidence>
<dbReference type="EC" id="3.4.11.18" evidence="13"/>
<keyword evidence="21" id="KW-1185">Reference proteome</keyword>
<comment type="similarity">
    <text evidence="3">Belongs to the COPG family.</text>
</comment>
<dbReference type="PRINTS" id="PR00599">
    <property type="entry name" value="MAPEPTIDASE"/>
</dbReference>
<keyword evidence="8" id="KW-0931">ER-Golgi transport</keyword>
<evidence type="ECO:0000259" key="16">
    <source>
        <dbReference type="Pfam" id="PF00557"/>
    </source>
</evidence>
<dbReference type="InterPro" id="IPR013041">
    <property type="entry name" value="Clathrin_app_Ig-like_sf"/>
</dbReference>
<dbReference type="FunFam" id="2.60.40.1480:FF:000001">
    <property type="entry name" value="Coatomer subunit gamma"/>
    <property type="match status" value="1"/>
</dbReference>
<feature type="binding site" evidence="13">
    <location>
        <position position="1158"/>
    </location>
    <ligand>
        <name>a divalent metal cation</name>
        <dbReference type="ChEBI" id="CHEBI:60240"/>
        <label>1</label>
    </ligand>
</feature>
<evidence type="ECO:0000256" key="14">
    <source>
        <dbReference type="RuleBase" id="RU003653"/>
    </source>
</evidence>
<organism evidence="20 21">
    <name type="scientific">Vespula squamosa</name>
    <name type="common">Southern yellow jacket</name>
    <name type="synonym">Wasp</name>
    <dbReference type="NCBI Taxonomy" id="30214"/>
    <lineage>
        <taxon>Eukaryota</taxon>
        <taxon>Metazoa</taxon>
        <taxon>Ecdysozoa</taxon>
        <taxon>Arthropoda</taxon>
        <taxon>Hexapoda</taxon>
        <taxon>Insecta</taxon>
        <taxon>Pterygota</taxon>
        <taxon>Neoptera</taxon>
        <taxon>Endopterygota</taxon>
        <taxon>Hymenoptera</taxon>
        <taxon>Apocrita</taxon>
        <taxon>Aculeata</taxon>
        <taxon>Vespoidea</taxon>
        <taxon>Vespidae</taxon>
        <taxon>Vespinae</taxon>
        <taxon>Vespula</taxon>
    </lineage>
</organism>
<dbReference type="InterPro" id="IPR016024">
    <property type="entry name" value="ARM-type_fold"/>
</dbReference>
<dbReference type="Proteomes" id="UP001607302">
    <property type="component" value="Unassembled WGS sequence"/>
</dbReference>
<dbReference type="SUPFAM" id="SSF49348">
    <property type="entry name" value="Clathrin adaptor appendage domain"/>
    <property type="match status" value="1"/>
</dbReference>
<dbReference type="InterPro" id="IPR001714">
    <property type="entry name" value="Pept_M24_MAP"/>
</dbReference>
<feature type="region of interest" description="Disordered" evidence="15">
    <location>
        <begin position="924"/>
        <end position="1030"/>
    </location>
</feature>
<comment type="catalytic activity">
    <reaction evidence="13 14">
        <text>Release of N-terminal amino acids, preferentially methionine, from peptides and arylamides.</text>
        <dbReference type="EC" id="3.4.11.18"/>
    </reaction>
</comment>
<feature type="compositionally biased region" description="Acidic residues" evidence="15">
    <location>
        <begin position="986"/>
        <end position="996"/>
    </location>
</feature>
<evidence type="ECO:0000256" key="2">
    <source>
        <dbReference type="ARBA" id="ARBA00004347"/>
    </source>
</evidence>
<comment type="function">
    <text evidence="13 14">Cotranslationally removes the N-terminal methionine from nascent proteins. The N-terminal methionine is often cleaved when the second residue in the primary sequence is small and uncharged (Met-Ala-, Cys, Gly, Pro, Ser, Thr, or Val).</text>
</comment>
<dbReference type="Gene3D" id="2.60.40.1480">
    <property type="entry name" value="Coatomer, gamma subunit, appendage domain"/>
    <property type="match status" value="1"/>
</dbReference>
<dbReference type="HAMAP" id="MF_03175">
    <property type="entry name" value="MetAP_2_euk"/>
    <property type="match status" value="1"/>
</dbReference>
<keyword evidence="9" id="KW-0653">Protein transport</keyword>
<keyword evidence="10" id="KW-0333">Golgi apparatus</keyword>
<evidence type="ECO:0000256" key="6">
    <source>
        <dbReference type="ARBA" id="ARBA00022723"/>
    </source>
</evidence>
<evidence type="ECO:0000256" key="13">
    <source>
        <dbReference type="HAMAP-Rule" id="MF_03175"/>
    </source>
</evidence>
<dbReference type="SUPFAM" id="SSF55920">
    <property type="entry name" value="Creatinase/aminopeptidase"/>
    <property type="match status" value="1"/>
</dbReference>
<evidence type="ECO:0000256" key="11">
    <source>
        <dbReference type="ARBA" id="ARBA00023136"/>
    </source>
</evidence>
<comment type="cofactor">
    <cofactor evidence="13">
        <name>Co(2+)</name>
        <dbReference type="ChEBI" id="CHEBI:48828"/>
    </cofactor>
    <cofactor evidence="13">
        <name>Zn(2+)</name>
        <dbReference type="ChEBI" id="CHEBI:29105"/>
    </cofactor>
    <cofactor evidence="13">
        <name>Mn(2+)</name>
        <dbReference type="ChEBI" id="CHEBI:29035"/>
    </cofactor>
    <cofactor evidence="13">
        <name>Fe(2+)</name>
        <dbReference type="ChEBI" id="CHEBI:29033"/>
    </cofactor>
    <text evidence="13">Binds 2 divalent metal cations per subunit. Has a high-affinity and a low affinity metal-binding site. The true nature of the physiological cofactor is under debate. The enzyme is active with cobalt, zinc, manganese or divalent iron ions. Most likely, methionine aminopeptidases function as mononuclear Fe(2+)-metalloproteases under physiological conditions, and the catalytically relevant metal-binding site has been assigned to the histidine-containing high-affinity site.</text>
</comment>
<feature type="binding site" evidence="13">
    <location>
        <position position="1246"/>
    </location>
    <ligand>
        <name>substrate</name>
    </ligand>
</feature>
<dbReference type="GO" id="GO:0004239">
    <property type="term" value="F:initiator methionyl aminopeptidase activity"/>
    <property type="evidence" value="ECO:0007669"/>
    <property type="project" value="UniProtKB-UniRule"/>
</dbReference>
<dbReference type="Gene3D" id="1.25.10.10">
    <property type="entry name" value="Leucine-rich Repeat Variant"/>
    <property type="match status" value="2"/>
</dbReference>
<dbReference type="InterPro" id="IPR018349">
    <property type="entry name" value="Pept_M24A_MAP2_BS"/>
</dbReference>
<feature type="binding site" evidence="13">
    <location>
        <position position="1238"/>
    </location>
    <ligand>
        <name>a divalent metal cation</name>
        <dbReference type="ChEBI" id="CHEBI:60240"/>
        <label>2</label>
        <note>catalytic</note>
    </ligand>
</feature>
<keyword evidence="13" id="KW-0378">Hydrolase</keyword>
<evidence type="ECO:0000256" key="7">
    <source>
        <dbReference type="ARBA" id="ARBA00022737"/>
    </source>
</evidence>
<dbReference type="GO" id="GO:0030663">
    <property type="term" value="C:COPI-coated vesicle membrane"/>
    <property type="evidence" value="ECO:0007669"/>
    <property type="project" value="UniProtKB-SubCell"/>
</dbReference>
<feature type="binding site" evidence="13">
    <location>
        <position position="1169"/>
    </location>
    <ligand>
        <name>a divalent metal cation</name>
        <dbReference type="ChEBI" id="CHEBI:60240"/>
        <label>2</label>
        <note>catalytic</note>
    </ligand>
</feature>
<comment type="subcellular location">
    <subcellularLocation>
        <location evidence="2">Cytoplasmic vesicle</location>
        <location evidence="2">COPI-coated vesicle membrane</location>
        <topology evidence="2">Peripheral membrane protein</topology>
        <orientation evidence="2">Cytoplasmic side</orientation>
    </subcellularLocation>
    <subcellularLocation>
        <location evidence="1">Golgi apparatus membrane</location>
        <topology evidence="1">Peripheral membrane protein</topology>
        <orientation evidence="1">Cytoplasmic side</orientation>
    </subcellularLocation>
</comment>
<dbReference type="NCBIfam" id="TIGR00501">
    <property type="entry name" value="met_pdase_II"/>
    <property type="match status" value="1"/>
</dbReference>
<dbReference type="InterPro" id="IPR000994">
    <property type="entry name" value="Pept_M24"/>
</dbReference>
<gene>
    <name evidence="20" type="ORF">V1478_017137</name>
</gene>
<protein>
    <recommendedName>
        <fullName evidence="13">Methionine aminopeptidase 2</fullName>
        <shortName evidence="13">MAP 2</shortName>
        <shortName evidence="13">MetAP 2</shortName>
        <ecNumber evidence="13">3.4.11.18</ecNumber>
    </recommendedName>
    <alternativeName>
        <fullName evidence="13">Peptidase M</fullName>
    </alternativeName>
</protein>
<keyword evidence="4" id="KW-0813">Transport</keyword>
<dbReference type="FunFam" id="1.25.10.10:FF:000071">
    <property type="entry name" value="Coatomer subunit gamma"/>
    <property type="match status" value="1"/>
</dbReference>
<proteinExistence type="inferred from homology"/>
<feature type="domain" description="Peptidase M24" evidence="16">
    <location>
        <begin position="1076"/>
        <end position="1272"/>
    </location>
</feature>
<dbReference type="InterPro" id="IPR011989">
    <property type="entry name" value="ARM-like"/>
</dbReference>
<dbReference type="InterPro" id="IPR012295">
    <property type="entry name" value="TBP_dom_sf"/>
</dbReference>
<dbReference type="InterPro" id="IPR036388">
    <property type="entry name" value="WH-like_DNA-bd_sf"/>
</dbReference>
<accession>A0ABD1ZYJ3</accession>
<evidence type="ECO:0000256" key="5">
    <source>
        <dbReference type="ARBA" id="ARBA00022490"/>
    </source>
</evidence>
<feature type="compositionally biased region" description="Basic and acidic residues" evidence="15">
    <location>
        <begin position="1"/>
        <end position="11"/>
    </location>
</feature>
<feature type="binding site" evidence="13">
    <location>
        <position position="1271"/>
    </location>
    <ligand>
        <name>a divalent metal cation</name>
        <dbReference type="ChEBI" id="CHEBI:60240"/>
        <label>2</label>
        <note>catalytic</note>
    </ligand>
</feature>
<evidence type="ECO:0000256" key="12">
    <source>
        <dbReference type="ARBA" id="ARBA00023329"/>
    </source>
</evidence>
<feature type="binding site" evidence="13">
    <location>
        <position position="1138"/>
    </location>
    <ligand>
        <name>substrate</name>
    </ligand>
</feature>
<dbReference type="Gene3D" id="3.90.230.10">
    <property type="entry name" value="Creatinase/methionine aminopeptidase superfamily"/>
    <property type="match status" value="1"/>
</dbReference>
<dbReference type="Gene3D" id="1.10.10.10">
    <property type="entry name" value="Winged helix-like DNA-binding domain superfamily/Winged helix DNA-binding domain"/>
    <property type="match status" value="1"/>
</dbReference>
<dbReference type="InterPro" id="IPR002468">
    <property type="entry name" value="Pept_M24A_MAP2"/>
</dbReference>
<dbReference type="Pfam" id="PF00557">
    <property type="entry name" value="Peptidase_M24"/>
    <property type="match status" value="1"/>
</dbReference>
<dbReference type="GO" id="GO:0015031">
    <property type="term" value="P:protein transport"/>
    <property type="evidence" value="ECO:0007669"/>
    <property type="project" value="UniProtKB-KW"/>
</dbReference>
<feature type="compositionally biased region" description="Basic residues" evidence="15">
    <location>
        <begin position="939"/>
        <end position="950"/>
    </location>
</feature>
<dbReference type="InterPro" id="IPR036390">
    <property type="entry name" value="WH_DNA-bd_sf"/>
</dbReference>
<dbReference type="Pfam" id="PF08752">
    <property type="entry name" value="COP-gamma_platf"/>
    <property type="match status" value="1"/>
</dbReference>
<evidence type="ECO:0000259" key="17">
    <source>
        <dbReference type="Pfam" id="PF01602"/>
    </source>
</evidence>
<dbReference type="PROSITE" id="PS01202">
    <property type="entry name" value="MAP_2"/>
    <property type="match status" value="1"/>
</dbReference>
<dbReference type="GO" id="GO:0046872">
    <property type="term" value="F:metal ion binding"/>
    <property type="evidence" value="ECO:0007669"/>
    <property type="project" value="UniProtKB-UniRule"/>
</dbReference>
<dbReference type="GO" id="GO:0000139">
    <property type="term" value="C:Golgi membrane"/>
    <property type="evidence" value="ECO:0007669"/>
    <property type="project" value="UniProtKB-SubCell"/>
</dbReference>
<dbReference type="Pfam" id="PF01602">
    <property type="entry name" value="Adaptin_N"/>
    <property type="match status" value="1"/>
</dbReference>
<feature type="binding site" evidence="13">
    <location>
        <position position="1169"/>
    </location>
    <ligand>
        <name>a divalent metal cation</name>
        <dbReference type="ChEBI" id="CHEBI:60240"/>
        <label>1</label>
    </ligand>
</feature>
<name>A0ABD1ZYJ3_VESSQ</name>
<dbReference type="Gene3D" id="3.30.310.10">
    <property type="entry name" value="TATA-Binding Protein"/>
    <property type="match status" value="1"/>
</dbReference>
<reference evidence="20 21" key="1">
    <citation type="journal article" date="2024" name="Ann. Entomol. Soc. Am.">
        <title>Genomic analyses of the southern and eastern yellowjacket wasps (Hymenoptera: Vespidae) reveal evolutionary signatures of social life.</title>
        <authorList>
            <person name="Catto M.A."/>
            <person name="Caine P.B."/>
            <person name="Orr S.E."/>
            <person name="Hunt B.G."/>
            <person name="Goodisman M.A.D."/>
        </authorList>
    </citation>
    <scope>NUCLEOTIDE SEQUENCE [LARGE SCALE GENOMIC DNA]</scope>
    <source>
        <strain evidence="20">233</strain>
        <tissue evidence="20">Head and thorax</tissue>
    </source>
</reference>
<feature type="domain" description="Coatomer gamma subunit appendage Ig-like subdomain" evidence="18">
    <location>
        <begin position="607"/>
        <end position="755"/>
    </location>
</feature>
<feature type="compositionally biased region" description="Acidic residues" evidence="15">
    <location>
        <begin position="924"/>
        <end position="933"/>
    </location>
</feature>
<dbReference type="InterPro" id="IPR013040">
    <property type="entry name" value="Coatomer_gsu_app_Ig-like_dom"/>
</dbReference>
<feature type="compositionally biased region" description="Basic and acidic residues" evidence="15">
    <location>
        <begin position="962"/>
        <end position="976"/>
    </location>
</feature>